<dbReference type="PROSITE" id="PS51192">
    <property type="entry name" value="HELICASE_ATP_BIND_1"/>
    <property type="match status" value="1"/>
</dbReference>
<feature type="domain" description="Helicase ATP-binding" evidence="16">
    <location>
        <begin position="286"/>
        <end position="451"/>
    </location>
</feature>
<evidence type="ECO:0000259" key="17">
    <source>
        <dbReference type="PROSITE" id="PS51194"/>
    </source>
</evidence>
<keyword evidence="9 15" id="KW-0233">DNA recombination</keyword>
<keyword evidence="7 15" id="KW-0067">ATP-binding</keyword>
<comment type="function">
    <text evidence="15">Plays a critical role in recombination and DNA repair. Helps process Holliday junction intermediates to mature products by catalyzing branch migration. Has replication fork regression activity, unwinds stalled or blocked replication forks to make a HJ that can be resolved. Has a DNA unwinding activity characteristic of a DNA helicase with 3'-5' polarity.</text>
</comment>
<dbReference type="HOGENOM" id="CLU_005122_7_1_6"/>
<dbReference type="KEGG" id="bci:BCI_0112"/>
<accession>Q1LTY1</accession>
<dbReference type="EC" id="5.6.2.4" evidence="13 15"/>
<dbReference type="InterPro" id="IPR011545">
    <property type="entry name" value="DEAD/DEAH_box_helicase_dom"/>
</dbReference>
<dbReference type="InterPro" id="IPR014001">
    <property type="entry name" value="Helicase_ATP-bd"/>
</dbReference>
<evidence type="ECO:0000256" key="5">
    <source>
        <dbReference type="ARBA" id="ARBA00022801"/>
    </source>
</evidence>
<keyword evidence="11" id="KW-0413">Isomerase</keyword>
<protein>
    <recommendedName>
        <fullName evidence="2 15">ATP-dependent DNA helicase RecG</fullName>
        <ecNumber evidence="13 15">5.6.2.4</ecNumber>
    </recommendedName>
</protein>
<dbReference type="GO" id="GO:0005524">
    <property type="term" value="F:ATP binding"/>
    <property type="evidence" value="ECO:0007669"/>
    <property type="project" value="UniProtKB-KW"/>
</dbReference>
<dbReference type="OrthoDB" id="9804325at2"/>
<dbReference type="SMART" id="SM00490">
    <property type="entry name" value="HELICc"/>
    <property type="match status" value="1"/>
</dbReference>
<evidence type="ECO:0000256" key="13">
    <source>
        <dbReference type="ARBA" id="ARBA00034808"/>
    </source>
</evidence>
<evidence type="ECO:0000256" key="14">
    <source>
        <dbReference type="ARBA" id="ARBA00048988"/>
    </source>
</evidence>
<proteinExistence type="inferred from homology"/>
<sequence length="699" mass="78681">MTGYCRLRNIPLTALYGVGTNLINKLTKLGLENLQDVLLHLPTRYEDRTKIFLIRNAPIGKFITIQGIVLDSQISINIHRKSILNCRLQDDSGVLTILFFNGNLAMKKGLCPGKLVTAYGKIYLEKKGARMIHPEYCIHSNRQGNKLLSSLTPIYPTTKGVDQTTLRAITDQALKFLDQTTVSELLPPQLSSGLMSLSEALHNLHRPPTNISISDLKLGLYPAQRRLILEELIAYYLSLLSARTVEKKLLALPLNNKTDLIQCFISSLPFSLTIAQQRAVMEIDQDLARNIPMMRLLQGDVGSGKTLVAALAALRAISNSSQVVLMTPTELLAEQHTKNFCNWFTPLGITVSWLTGKQKGKIREAQLESIASGHVAMVVGTQALFQKKVQFSRLSLVIIDEQHRFGVHQRLTLWEKGSQHGFQPHQLILTATPIPRTLAMTTSCINFDTSVIDELPSGRVPVTTIAITNNRRHEIIQRLEKLCLQDKRQVYWVCTRIEKSTQRELQSVKATWEEIRSYLPELQIGLIHGRMKAQEKQQLMQAFQAGKIRLLVATTVIEVGVDIPNASLIIIENAERLGLAQLHQLRGRVGRAIVASHCVLIYNSPLNKAAQQRIKIIRDSNNGFVIAQHDLDIRGPGKLFGTRQTGQTEFRILDLSRDQALILEVQEFINDIHQHFPEIAQALIKRWIPNHISYRYTQA</sequence>
<dbReference type="InterPro" id="IPR027417">
    <property type="entry name" value="P-loop_NTPase"/>
</dbReference>
<dbReference type="InterPro" id="IPR012340">
    <property type="entry name" value="NA-bd_OB-fold"/>
</dbReference>
<comment type="catalytic activity">
    <reaction evidence="14 15">
        <text>ATP + H2O = ADP + phosphate + H(+)</text>
        <dbReference type="Rhea" id="RHEA:13065"/>
        <dbReference type="ChEBI" id="CHEBI:15377"/>
        <dbReference type="ChEBI" id="CHEBI:15378"/>
        <dbReference type="ChEBI" id="CHEBI:30616"/>
        <dbReference type="ChEBI" id="CHEBI:43474"/>
        <dbReference type="ChEBI" id="CHEBI:456216"/>
        <dbReference type="EC" id="5.6.2.4"/>
    </reaction>
</comment>
<dbReference type="Gene3D" id="3.40.50.300">
    <property type="entry name" value="P-loop containing nucleotide triphosphate hydrolases"/>
    <property type="match status" value="2"/>
</dbReference>
<feature type="domain" description="Helicase C-terminal" evidence="17">
    <location>
        <begin position="486"/>
        <end position="632"/>
    </location>
</feature>
<dbReference type="SUPFAM" id="SSF50249">
    <property type="entry name" value="Nucleic acid-binding proteins"/>
    <property type="match status" value="1"/>
</dbReference>
<dbReference type="Pfam" id="PF00271">
    <property type="entry name" value="Helicase_C"/>
    <property type="match status" value="1"/>
</dbReference>
<dbReference type="NCBIfam" id="NF008163">
    <property type="entry name" value="PRK10917.1-1"/>
    <property type="match status" value="1"/>
</dbReference>
<dbReference type="Pfam" id="PF00270">
    <property type="entry name" value="DEAD"/>
    <property type="match status" value="1"/>
</dbReference>
<evidence type="ECO:0000256" key="15">
    <source>
        <dbReference type="RuleBase" id="RU363016"/>
    </source>
</evidence>
<dbReference type="GO" id="GO:0006281">
    <property type="term" value="P:DNA repair"/>
    <property type="evidence" value="ECO:0007669"/>
    <property type="project" value="UniProtKB-UniRule"/>
</dbReference>
<dbReference type="PANTHER" id="PTHR47964:SF1">
    <property type="entry name" value="ATP-DEPENDENT DNA HELICASE HOMOLOG RECG, CHLOROPLASTIC"/>
    <property type="match status" value="1"/>
</dbReference>
<dbReference type="InterPro" id="IPR045562">
    <property type="entry name" value="RecG_dom3_C"/>
</dbReference>
<dbReference type="InterPro" id="IPR001650">
    <property type="entry name" value="Helicase_C-like"/>
</dbReference>
<keyword evidence="4 15" id="KW-0227">DNA damage</keyword>
<dbReference type="STRING" id="374463.BCI_0112"/>
<evidence type="ECO:0000259" key="16">
    <source>
        <dbReference type="PROSITE" id="PS51192"/>
    </source>
</evidence>
<dbReference type="CDD" id="cd04488">
    <property type="entry name" value="RecG_wedge_OBF"/>
    <property type="match status" value="1"/>
</dbReference>
<dbReference type="Pfam" id="PF17191">
    <property type="entry name" value="RecG_wedge"/>
    <property type="match status" value="1"/>
</dbReference>
<evidence type="ECO:0000256" key="2">
    <source>
        <dbReference type="ARBA" id="ARBA00017846"/>
    </source>
</evidence>
<dbReference type="InterPro" id="IPR004609">
    <property type="entry name" value="ATP-dep_DNA_helicase_RecG"/>
</dbReference>
<evidence type="ECO:0000256" key="1">
    <source>
        <dbReference type="ARBA" id="ARBA00007504"/>
    </source>
</evidence>
<evidence type="ECO:0000256" key="4">
    <source>
        <dbReference type="ARBA" id="ARBA00022763"/>
    </source>
</evidence>
<keyword evidence="10 15" id="KW-0234">DNA repair</keyword>
<dbReference type="SUPFAM" id="SSF52540">
    <property type="entry name" value="P-loop containing nucleoside triphosphate hydrolases"/>
    <property type="match status" value="2"/>
</dbReference>
<dbReference type="GO" id="GO:0003677">
    <property type="term" value="F:DNA binding"/>
    <property type="evidence" value="ECO:0007669"/>
    <property type="project" value="UniProtKB-KW"/>
</dbReference>
<dbReference type="GO" id="GO:0016887">
    <property type="term" value="F:ATP hydrolysis activity"/>
    <property type="evidence" value="ECO:0007669"/>
    <property type="project" value="RHEA"/>
</dbReference>
<dbReference type="EMBL" id="CP000238">
    <property type="protein sequence ID" value="ABF13995.1"/>
    <property type="molecule type" value="Genomic_DNA"/>
</dbReference>
<dbReference type="InterPro" id="IPR033454">
    <property type="entry name" value="RecG_wedge"/>
</dbReference>
<reference evidence="18 19" key="1">
    <citation type="journal article" date="2006" name="PLoS Biol.">
        <title>Metabolic complementarity and genomics of the dual bacterial symbiosis of sharpshooters.</title>
        <authorList>
            <person name="Wu D."/>
            <person name="Daugherty S.C."/>
            <person name="Van Aken S.E."/>
            <person name="Pai G.H."/>
            <person name="Watkins K.L."/>
            <person name="Khouri H."/>
            <person name="Tallon L.J."/>
            <person name="Zaborsky J.M."/>
            <person name="Dunbar H.E."/>
            <person name="Tran P.L."/>
            <person name="Moran N.A."/>
            <person name="Eisen J.A."/>
        </authorList>
    </citation>
    <scope>NUCLEOTIDE SEQUENCE [LARGE SCALE GENOMIC DNA]</scope>
    <source>
        <strain evidence="18">Hc</strain>
    </source>
</reference>
<keyword evidence="8" id="KW-0238">DNA-binding</keyword>
<dbReference type="GO" id="GO:0043138">
    <property type="term" value="F:3'-5' DNA helicase activity"/>
    <property type="evidence" value="ECO:0007669"/>
    <property type="project" value="UniProtKB-EC"/>
</dbReference>
<evidence type="ECO:0000256" key="9">
    <source>
        <dbReference type="ARBA" id="ARBA00023172"/>
    </source>
</evidence>
<dbReference type="Proteomes" id="UP000002427">
    <property type="component" value="Chromosome"/>
</dbReference>
<dbReference type="GO" id="GO:0006310">
    <property type="term" value="P:DNA recombination"/>
    <property type="evidence" value="ECO:0007669"/>
    <property type="project" value="UniProtKB-UniRule"/>
</dbReference>
<keyword evidence="19" id="KW-1185">Reference proteome</keyword>
<organism evidence="18 19">
    <name type="scientific">Baumannia cicadellinicola subsp. Homalodisca coagulata</name>
    <dbReference type="NCBI Taxonomy" id="374463"/>
    <lineage>
        <taxon>Bacteria</taxon>
        <taxon>Pseudomonadati</taxon>
        <taxon>Pseudomonadota</taxon>
        <taxon>Gammaproteobacteria</taxon>
        <taxon>Candidatus Palibaumannia</taxon>
    </lineage>
</organism>
<gene>
    <name evidence="18" type="primary">recG</name>
    <name evidence="18" type="ordered locus">BCI_0112</name>
</gene>
<comment type="similarity">
    <text evidence="1 15">Belongs to the helicase family. RecG subfamily.</text>
</comment>
<dbReference type="AlphaFoldDB" id="Q1LTY1"/>
<evidence type="ECO:0000256" key="6">
    <source>
        <dbReference type="ARBA" id="ARBA00022806"/>
    </source>
</evidence>
<evidence type="ECO:0000256" key="8">
    <source>
        <dbReference type="ARBA" id="ARBA00023125"/>
    </source>
</evidence>
<evidence type="ECO:0000256" key="3">
    <source>
        <dbReference type="ARBA" id="ARBA00022741"/>
    </source>
</evidence>
<comment type="catalytic activity">
    <reaction evidence="12 15">
        <text>Couples ATP hydrolysis with the unwinding of duplex DNA by translocating in the 3'-5' direction.</text>
        <dbReference type="EC" id="5.6.2.4"/>
    </reaction>
</comment>
<evidence type="ECO:0000256" key="12">
    <source>
        <dbReference type="ARBA" id="ARBA00034617"/>
    </source>
</evidence>
<dbReference type="NCBIfam" id="TIGR00643">
    <property type="entry name" value="recG"/>
    <property type="match status" value="1"/>
</dbReference>
<name>Q1LTY1_BAUCH</name>
<dbReference type="InterPro" id="IPR047112">
    <property type="entry name" value="RecG/Mfd"/>
</dbReference>
<keyword evidence="3 15" id="KW-0547">Nucleotide-binding</keyword>
<evidence type="ECO:0000256" key="11">
    <source>
        <dbReference type="ARBA" id="ARBA00023235"/>
    </source>
</evidence>
<dbReference type="SMART" id="SM00487">
    <property type="entry name" value="DEXDc"/>
    <property type="match status" value="1"/>
</dbReference>
<dbReference type="PANTHER" id="PTHR47964">
    <property type="entry name" value="ATP-DEPENDENT DNA HELICASE HOMOLOG RECG, CHLOROPLASTIC"/>
    <property type="match status" value="1"/>
</dbReference>
<evidence type="ECO:0000256" key="10">
    <source>
        <dbReference type="ARBA" id="ARBA00023204"/>
    </source>
</evidence>
<evidence type="ECO:0000256" key="7">
    <source>
        <dbReference type="ARBA" id="ARBA00022840"/>
    </source>
</evidence>
<dbReference type="Pfam" id="PF19833">
    <property type="entry name" value="RecG_dom3_C"/>
    <property type="match status" value="1"/>
</dbReference>
<evidence type="ECO:0000313" key="19">
    <source>
        <dbReference type="Proteomes" id="UP000002427"/>
    </source>
</evidence>
<dbReference type="PROSITE" id="PS51194">
    <property type="entry name" value="HELICASE_CTER"/>
    <property type="match status" value="1"/>
</dbReference>
<evidence type="ECO:0000313" key="18">
    <source>
        <dbReference type="EMBL" id="ABF13995.1"/>
    </source>
</evidence>
<keyword evidence="5 15" id="KW-0378">Hydrolase</keyword>
<dbReference type="RefSeq" id="WP_011520316.1">
    <property type="nucleotide sequence ID" value="NC_007984.1"/>
</dbReference>
<dbReference type="FunFam" id="3.40.50.300:FF:000391">
    <property type="entry name" value="ATP-dependent DNA helicase RecG"/>
    <property type="match status" value="1"/>
</dbReference>
<keyword evidence="6 15" id="KW-0347">Helicase</keyword>
<dbReference type="Gene3D" id="2.40.50.140">
    <property type="entry name" value="Nucleic acid-binding proteins"/>
    <property type="match status" value="1"/>
</dbReference>